<dbReference type="SMART" id="SM00825">
    <property type="entry name" value="PKS_KS"/>
    <property type="match status" value="1"/>
</dbReference>
<dbReference type="PROSITE" id="PS52004">
    <property type="entry name" value="KS3_2"/>
    <property type="match status" value="1"/>
</dbReference>
<dbReference type="InterPro" id="IPR020841">
    <property type="entry name" value="PKS_Beta-ketoAc_synthase_dom"/>
</dbReference>
<evidence type="ECO:0000259" key="3">
    <source>
        <dbReference type="PROSITE" id="PS52004"/>
    </source>
</evidence>
<keyword evidence="2" id="KW-0597">Phosphoprotein</keyword>
<evidence type="ECO:0000256" key="1">
    <source>
        <dbReference type="ARBA" id="ARBA00022450"/>
    </source>
</evidence>
<keyword evidence="1" id="KW-0596">Phosphopantetheine</keyword>
<organism evidence="4 5">
    <name type="scientific">Ditylenchus dipsaci</name>
    <dbReference type="NCBI Taxonomy" id="166011"/>
    <lineage>
        <taxon>Eukaryota</taxon>
        <taxon>Metazoa</taxon>
        <taxon>Ecdysozoa</taxon>
        <taxon>Nematoda</taxon>
        <taxon>Chromadorea</taxon>
        <taxon>Rhabditida</taxon>
        <taxon>Tylenchina</taxon>
        <taxon>Tylenchomorpha</taxon>
        <taxon>Sphaerularioidea</taxon>
        <taxon>Anguinidae</taxon>
        <taxon>Anguininae</taxon>
        <taxon>Ditylenchus</taxon>
    </lineage>
</organism>
<dbReference type="AlphaFoldDB" id="A0A915DUQ8"/>
<dbReference type="SMART" id="SM00827">
    <property type="entry name" value="PKS_AT"/>
    <property type="match status" value="1"/>
</dbReference>
<keyword evidence="4" id="KW-1185">Reference proteome</keyword>
<evidence type="ECO:0000313" key="5">
    <source>
        <dbReference type="WBParaSite" id="jg23386"/>
    </source>
</evidence>
<dbReference type="SUPFAM" id="SSF53901">
    <property type="entry name" value="Thiolase-like"/>
    <property type="match status" value="2"/>
</dbReference>
<dbReference type="SUPFAM" id="SSF52151">
    <property type="entry name" value="FabD/lysophospholipase-like"/>
    <property type="match status" value="1"/>
</dbReference>
<protein>
    <submittedName>
        <fullName evidence="5">Ketosynthase family 3 (KS3) domain-containing protein</fullName>
    </submittedName>
</protein>
<reference evidence="5" key="1">
    <citation type="submission" date="2022-11" db="UniProtKB">
        <authorList>
            <consortium name="WormBaseParasite"/>
        </authorList>
    </citation>
    <scope>IDENTIFICATION</scope>
</reference>
<dbReference type="Gene3D" id="3.30.70.250">
    <property type="entry name" value="Malonyl-CoA ACP transacylase, ACP-binding"/>
    <property type="match status" value="1"/>
</dbReference>
<dbReference type="Gene3D" id="3.40.47.10">
    <property type="match status" value="2"/>
</dbReference>
<dbReference type="GO" id="GO:0004312">
    <property type="term" value="F:fatty acid synthase activity"/>
    <property type="evidence" value="ECO:0007669"/>
    <property type="project" value="TreeGrafter"/>
</dbReference>
<evidence type="ECO:0000256" key="2">
    <source>
        <dbReference type="ARBA" id="ARBA00022553"/>
    </source>
</evidence>
<dbReference type="Gene3D" id="3.40.366.10">
    <property type="entry name" value="Malonyl-Coenzyme A Acyl Carrier Protein, domain 2"/>
    <property type="match status" value="1"/>
</dbReference>
<dbReference type="Gene3D" id="3.30.70.3290">
    <property type="match status" value="1"/>
</dbReference>
<dbReference type="PANTHER" id="PTHR43775:SF37">
    <property type="entry name" value="SI:DKEY-61P9.11"/>
    <property type="match status" value="1"/>
</dbReference>
<feature type="domain" description="Ketosynthase family 3 (KS3)" evidence="3">
    <location>
        <begin position="1"/>
        <end position="366"/>
    </location>
</feature>
<dbReference type="InterPro" id="IPR014043">
    <property type="entry name" value="Acyl_transferase_dom"/>
</dbReference>
<dbReference type="Pfam" id="PF02801">
    <property type="entry name" value="Ketoacyl-synt_C"/>
    <property type="match status" value="1"/>
</dbReference>
<dbReference type="Pfam" id="PF00109">
    <property type="entry name" value="ketoacyl-synt"/>
    <property type="match status" value="1"/>
</dbReference>
<sequence>MGRHYEKERIFYHNSPIESESDNDEEETTFVPVAGVVPNSETFDPNLFQLSTEDLKSLDLQTRKFLEHAYAALEKSGYIRERIGCFVGAEPFAYVPAKSDDENRAMWTSHMLDLKGPYGEFLLSSELCIAGAVHLVHPQDIGHHYERGMVLSSNEHCRPFFSSPEGGIIRGSCCSAVVLKDAKKALSDGDQILAVIKAISVNNDGANKSNFMSPSVKGQQAVMNNALQNFMRQDGDDHLSIAYLECHATGTVVGDEIELKAVSSVFGQQHQKLPVGSVKANIGHCFAASGMASVAKCIKILQTLTIPPQLHGESVGKGAGHKFCDHLQINTGNCADPIISSSNMPVCVAINNFGIGGTNASMVLMQGLSSSVSIHKKYSGSQRESKLITGDYFILPISGTTPQACVQQCHNIAKYMRSASNECSQGGVTDDGKLFKQVASTLQNHRDWHRYRTAITARTISEAILKIENVDIQNIVDSANLKKNNFAFFFCPQGVQYPGMLSAEIQYSDWLKKSLHELCSYFSGGAAQMLDILATDKINNAKHTQCALFVICQAITIFLKEAGISNPKVVFGHSVGEYSALVEAGVLEAKTCLQFLETRGELVSKTKDAKMIVVHGEIDCAPQDLELSAKLSSTIRVFVGLPKSVESFAKQLKEAGVEHRLLKTFHGFHSSFLEPIREAFYSKAQLLSFSPPNTSIISNVDGDFLSVNKLNAEYITQHLLQPVRMDLSLKTLIKEDCALIVEIGPPGMLKNLIQQKSLDLKTPEISVLNTMYSRSESLSNPTKAPLFDCLARLWELGCDIHFRQLYGHKFNIDYNLPGYHFQQIDYSTTSSQFQPTTKDWNKSFSYKNGNL</sequence>
<dbReference type="InterPro" id="IPR016035">
    <property type="entry name" value="Acyl_Trfase/lysoPLipase"/>
</dbReference>
<dbReference type="InterPro" id="IPR014030">
    <property type="entry name" value="Ketoacyl_synth_N"/>
</dbReference>
<dbReference type="InterPro" id="IPR050091">
    <property type="entry name" value="PKS_NRPS_Biosynth_Enz"/>
</dbReference>
<accession>A0A915DUQ8</accession>
<dbReference type="InterPro" id="IPR001227">
    <property type="entry name" value="Ac_transferase_dom_sf"/>
</dbReference>
<dbReference type="GO" id="GO:0006633">
    <property type="term" value="P:fatty acid biosynthetic process"/>
    <property type="evidence" value="ECO:0007669"/>
    <property type="project" value="TreeGrafter"/>
</dbReference>
<dbReference type="PANTHER" id="PTHR43775">
    <property type="entry name" value="FATTY ACID SYNTHASE"/>
    <property type="match status" value="1"/>
</dbReference>
<dbReference type="CDD" id="cd00833">
    <property type="entry name" value="PKS"/>
    <property type="match status" value="1"/>
</dbReference>
<evidence type="ECO:0000313" key="4">
    <source>
        <dbReference type="Proteomes" id="UP000887574"/>
    </source>
</evidence>
<dbReference type="Proteomes" id="UP000887574">
    <property type="component" value="Unplaced"/>
</dbReference>
<name>A0A915DUQ8_9BILA</name>
<dbReference type="InterPro" id="IPR014031">
    <property type="entry name" value="Ketoacyl_synth_C"/>
</dbReference>
<proteinExistence type="predicted"/>
<dbReference type="InterPro" id="IPR016039">
    <property type="entry name" value="Thiolase-like"/>
</dbReference>
<dbReference type="Pfam" id="PF00698">
    <property type="entry name" value="Acyl_transf_1"/>
    <property type="match status" value="1"/>
</dbReference>
<dbReference type="WBParaSite" id="jg23386">
    <property type="protein sequence ID" value="jg23386"/>
    <property type="gene ID" value="jg23386"/>
</dbReference>